<dbReference type="SMART" id="SM00239">
    <property type="entry name" value="C2"/>
    <property type="match status" value="1"/>
</dbReference>
<reference evidence="7" key="1">
    <citation type="journal article" date="2023" name="Commun. Biol.">
        <title>Genome analysis of Parmales, the sister group of diatoms, reveals the evolutionary specialization of diatoms from phago-mixotrophs to photoautotrophs.</title>
        <authorList>
            <person name="Ban H."/>
            <person name="Sato S."/>
            <person name="Yoshikawa S."/>
            <person name="Yamada K."/>
            <person name="Nakamura Y."/>
            <person name="Ichinomiya M."/>
            <person name="Sato N."/>
            <person name="Blanc-Mathieu R."/>
            <person name="Endo H."/>
            <person name="Kuwata A."/>
            <person name="Ogata H."/>
        </authorList>
    </citation>
    <scope>NUCLEOTIDE SEQUENCE [LARGE SCALE GENOMIC DNA]</scope>
</reference>
<feature type="domain" description="C2" evidence="4">
    <location>
        <begin position="352"/>
        <end position="468"/>
    </location>
</feature>
<keyword evidence="1" id="KW-0479">Metal-binding</keyword>
<gene>
    <name evidence="6" type="ORF">TrCOL_g12849</name>
</gene>
<feature type="region of interest" description="Disordered" evidence="3">
    <location>
        <begin position="506"/>
        <end position="547"/>
    </location>
</feature>
<dbReference type="SUPFAM" id="SSF47473">
    <property type="entry name" value="EF-hand"/>
    <property type="match status" value="1"/>
</dbReference>
<dbReference type="Gene3D" id="2.60.40.150">
    <property type="entry name" value="C2 domain"/>
    <property type="match status" value="1"/>
</dbReference>
<evidence type="ECO:0000313" key="6">
    <source>
        <dbReference type="EMBL" id="GMI42867.1"/>
    </source>
</evidence>
<proteinExistence type="predicted"/>
<feature type="compositionally biased region" description="Basic and acidic residues" evidence="3">
    <location>
        <begin position="532"/>
        <end position="545"/>
    </location>
</feature>
<feature type="domain" description="EF-hand" evidence="5">
    <location>
        <begin position="121"/>
        <end position="156"/>
    </location>
</feature>
<accession>A0A9W7GFN0</accession>
<dbReference type="Pfam" id="PF13833">
    <property type="entry name" value="EF-hand_8"/>
    <property type="match status" value="1"/>
</dbReference>
<keyword evidence="7" id="KW-1185">Reference proteome</keyword>
<dbReference type="GO" id="GO:0005509">
    <property type="term" value="F:calcium ion binding"/>
    <property type="evidence" value="ECO:0007669"/>
    <property type="project" value="InterPro"/>
</dbReference>
<dbReference type="PROSITE" id="PS50004">
    <property type="entry name" value="C2"/>
    <property type="match status" value="1"/>
</dbReference>
<protein>
    <recommendedName>
        <fullName evidence="8">Calmodulin</fullName>
    </recommendedName>
</protein>
<dbReference type="InterPro" id="IPR018247">
    <property type="entry name" value="EF_Hand_1_Ca_BS"/>
</dbReference>
<dbReference type="Gene3D" id="1.10.238.10">
    <property type="entry name" value="EF-hand"/>
    <property type="match status" value="1"/>
</dbReference>
<dbReference type="InterPro" id="IPR002048">
    <property type="entry name" value="EF_hand_dom"/>
</dbReference>
<dbReference type="Proteomes" id="UP001165065">
    <property type="component" value="Unassembled WGS sequence"/>
</dbReference>
<evidence type="ECO:0000256" key="3">
    <source>
        <dbReference type="SAM" id="MobiDB-lite"/>
    </source>
</evidence>
<evidence type="ECO:0000259" key="4">
    <source>
        <dbReference type="PROSITE" id="PS50004"/>
    </source>
</evidence>
<feature type="compositionally biased region" description="Basic and acidic residues" evidence="3">
    <location>
        <begin position="506"/>
        <end position="521"/>
    </location>
</feature>
<feature type="region of interest" description="Disordered" evidence="3">
    <location>
        <begin position="580"/>
        <end position="620"/>
    </location>
</feature>
<evidence type="ECO:0008006" key="8">
    <source>
        <dbReference type="Google" id="ProtNLM"/>
    </source>
</evidence>
<dbReference type="SUPFAM" id="SSF101447">
    <property type="entry name" value="Formin homology 2 domain (FH2 domain)"/>
    <property type="match status" value="1"/>
</dbReference>
<dbReference type="PROSITE" id="PS00018">
    <property type="entry name" value="EF_HAND_1"/>
    <property type="match status" value="2"/>
</dbReference>
<feature type="compositionally biased region" description="Basic and acidic residues" evidence="3">
    <location>
        <begin position="607"/>
        <end position="620"/>
    </location>
</feature>
<dbReference type="AlphaFoldDB" id="A0A9W7GFN0"/>
<keyword evidence="2" id="KW-0106">Calcium</keyword>
<evidence type="ECO:0000256" key="1">
    <source>
        <dbReference type="ARBA" id="ARBA00022723"/>
    </source>
</evidence>
<dbReference type="InterPro" id="IPR011992">
    <property type="entry name" value="EF-hand-dom_pair"/>
</dbReference>
<evidence type="ECO:0000259" key="5">
    <source>
        <dbReference type="PROSITE" id="PS50222"/>
    </source>
</evidence>
<dbReference type="CDD" id="cd00030">
    <property type="entry name" value="C2"/>
    <property type="match status" value="1"/>
</dbReference>
<feature type="domain" description="EF-hand" evidence="5">
    <location>
        <begin position="157"/>
        <end position="192"/>
    </location>
</feature>
<organism evidence="6 7">
    <name type="scientific">Triparma columacea</name>
    <dbReference type="NCBI Taxonomy" id="722753"/>
    <lineage>
        <taxon>Eukaryota</taxon>
        <taxon>Sar</taxon>
        <taxon>Stramenopiles</taxon>
        <taxon>Ochrophyta</taxon>
        <taxon>Bolidophyceae</taxon>
        <taxon>Parmales</taxon>
        <taxon>Triparmaceae</taxon>
        <taxon>Triparma</taxon>
    </lineage>
</organism>
<comment type="caution">
    <text evidence="6">The sequence shown here is derived from an EMBL/GenBank/DDBJ whole genome shotgun (WGS) entry which is preliminary data.</text>
</comment>
<sequence>MRFGGTWDSFPSDDSLSLSLTDPVVHNLRSKAISRQNQNNKNRIEWVKARRTQQAQALARRKAERETVENYTQTPYRAQEGLRYGVDVMTSRFQSIDGKMIHAKKIKADQVLGKFANYMRKNMLRVTDMIDRVDTSCDGVVDLEELQAAIKMVGLSLTDDEVTTLFTFLDASGDGTIDAHELETAMSDYRRMNYERTSMMSYMERAQLTKREPLMTADKVLDSRLLNVGATKTRGEGGGINSIPQLGQHLISSQFEGEYGPHLFPPPMLSQDSFTASLMDLSIRTRQEPMRAKEPTAVQQQADEAILQGNINDRSLEQEYANKLINRRREQREVVARRRARRELLETRSGQRQEDSMQKAQAMYEGKFGEVSITIKEARNIEMADANGTDGFCKVHFDGEVRSTSCQWNTLHPVWNETFTFELDEEKDMRDAIKVELYDQDPHDQEFLGETYVHISNLEPGREIDIAVELQKASTGSIYMSVFFTSVDEMIKKKAKELEEEKHNLANKVDPELARKQEAAQKRARLLSKSSSKNEGEASPLDKLRKAGKFSPDKAQMFYNNLNNFLKAFKKARKENEEMKIQAEKEAKRAKEKAAKDKKKGGAGGAAEKEGGGKGGEGQKKDLFAAFKNAQMGGTDDIVNEFQMRLAKRKGGKGGGGLEGYNGI</sequence>
<dbReference type="CDD" id="cd00051">
    <property type="entry name" value="EFh"/>
    <property type="match status" value="1"/>
</dbReference>
<evidence type="ECO:0000313" key="7">
    <source>
        <dbReference type="Proteomes" id="UP001165065"/>
    </source>
</evidence>
<dbReference type="Pfam" id="PF00168">
    <property type="entry name" value="C2"/>
    <property type="match status" value="1"/>
</dbReference>
<dbReference type="SMART" id="SM00054">
    <property type="entry name" value="EFh"/>
    <property type="match status" value="2"/>
</dbReference>
<feature type="compositionally biased region" description="Basic and acidic residues" evidence="3">
    <location>
        <begin position="580"/>
        <end position="595"/>
    </location>
</feature>
<dbReference type="EMBL" id="BRYA01000183">
    <property type="protein sequence ID" value="GMI42867.1"/>
    <property type="molecule type" value="Genomic_DNA"/>
</dbReference>
<dbReference type="OrthoDB" id="270970at2759"/>
<evidence type="ECO:0000256" key="2">
    <source>
        <dbReference type="ARBA" id="ARBA00022837"/>
    </source>
</evidence>
<dbReference type="SUPFAM" id="SSF49562">
    <property type="entry name" value="C2 domain (Calcium/lipid-binding domain, CaLB)"/>
    <property type="match status" value="1"/>
</dbReference>
<dbReference type="InterPro" id="IPR035892">
    <property type="entry name" value="C2_domain_sf"/>
</dbReference>
<dbReference type="InterPro" id="IPR000008">
    <property type="entry name" value="C2_dom"/>
</dbReference>
<dbReference type="PANTHER" id="PTHR45911">
    <property type="entry name" value="C2 DOMAIN-CONTAINING PROTEIN"/>
    <property type="match status" value="1"/>
</dbReference>
<dbReference type="PROSITE" id="PS50222">
    <property type="entry name" value="EF_HAND_2"/>
    <property type="match status" value="2"/>
</dbReference>
<name>A0A9W7GFN0_9STRA</name>